<dbReference type="OrthoDB" id="6666876at2759"/>
<evidence type="ECO:0000256" key="1">
    <source>
        <dbReference type="SAM" id="MobiDB-lite"/>
    </source>
</evidence>
<gene>
    <name evidence="2" type="ORF">ILUMI_03687</name>
</gene>
<comment type="caution">
    <text evidence="2">The sequence shown here is derived from an EMBL/GenBank/DDBJ whole genome shotgun (WGS) entry which is preliminary data.</text>
</comment>
<dbReference type="PANTHER" id="PTHR31912">
    <property type="entry name" value="IP13529P"/>
    <property type="match status" value="1"/>
</dbReference>
<sequence length="1141" mass="129886">VTRVLMMADSFVKNLLRDWNLSELTEFFEKEGIDEEAFQLLDDAVIESLIPTIGLRLKFQSKYVKYTNFDKLQNWESASTLTLSPSSHLGERSSGTFIINDNVDIDENSIILMPPPLPASISIPMISDQNEEAVQTNKRIRKSIFLVNLESFLRESVEGRLILPQKSEGLLDNNSRNKLCKLIISKLVNTNICILPTILNQIANEIVELFAKERTETYYIPYKPKTVTSPKMSPKGKLYSQYVNLTSSLKNLKLDFKKLHKLTTNGIESWPQVAQAVMTEIVKKKVKVPFDLNTNNIGLLQEKLEGRKNTLYKNNSTLQPFFLCVGELHSSSSYVVIDDVKYQVDDPVKALDITFKCFHTLNLKYPLESARVAVYTETCLWDRYSGGQPQQCAEFDDCNRSFSSLNSYRKHLLRIHFHSYNEQSNSSATSPESISMTLDSNDRQTNVNSEDTFSNIYDNLIDVNSFITLLKDEALQFDEFKVQLLSALKSVIKLFDTLHTEHNRFKLLKQSGNFIELVNVAVGQRLELIGQKTVQKSVTVQYISISEILKRLFELPNVFEETMDYVNKLHSQKDVISNVLQNEHWKNKVSSRPKSDTIIPLYLYFDEFETGNALGAHASIHKVGAIYVSIPCLPPIQQSSLINISLLMLFHSSDLQHFGSSTVFAKLLDELNHLERRGLLIEAGEANINLFFAVALITGDNLGLNSMLGFTKSFRAKFFCRFCKCPRSETQIQYTQSLNLLRNIQNYELDVEVKDVRLTGIKSPCVWNNFNAFHVTTNLAVDIMHDIFEGVGNFDIRLMLNQFINVDKVFTLSTSNSRIKYFKYGCEVKNKPPLISGEDLRNKNIKMSASEMKCFILCLGLLIGDLIPRGNCFWQLYIKLKEVVLLVLAKHVTIADHILQESLIEEHHAIIINTFRESLKPKHHFMVHYPFIMKPVGPLVNMWSMRFESKHRVAKGNANVVASRIDICKALAVKNQLKLCNRFIYNVVPNFNELVMRCGQSLTEFMDNIVSVKRVTVQSTTYQIQDIICTDLDCEISMPVEESAFFKSGKNITIENPGVEKQAKPGDVHGFDIEEERRGFQQGDMKFEFFPVKRAVCKSRFSSGWGICRSGSSALIDDGRLSKTLAGLSINGFTESESSEK</sequence>
<feature type="region of interest" description="Disordered" evidence="1">
    <location>
        <begin position="423"/>
        <end position="445"/>
    </location>
</feature>
<proteinExistence type="predicted"/>
<dbReference type="Proteomes" id="UP000801492">
    <property type="component" value="Unassembled WGS sequence"/>
</dbReference>
<dbReference type="AlphaFoldDB" id="A0A8K0DLA4"/>
<evidence type="ECO:0000313" key="2">
    <source>
        <dbReference type="EMBL" id="KAF2902500.1"/>
    </source>
</evidence>
<accession>A0A8K0DLA4</accession>
<feature type="non-terminal residue" evidence="2">
    <location>
        <position position="1"/>
    </location>
</feature>
<protein>
    <recommendedName>
        <fullName evidence="4">C2H2-type domain-containing protein</fullName>
    </recommendedName>
</protein>
<evidence type="ECO:0000313" key="3">
    <source>
        <dbReference type="Proteomes" id="UP000801492"/>
    </source>
</evidence>
<reference evidence="2" key="1">
    <citation type="submission" date="2019-08" db="EMBL/GenBank/DDBJ databases">
        <title>The genome of the North American firefly Photinus pyralis.</title>
        <authorList>
            <consortium name="Photinus pyralis genome working group"/>
            <person name="Fallon T.R."/>
            <person name="Sander Lower S.E."/>
            <person name="Weng J.-K."/>
        </authorList>
    </citation>
    <scope>NUCLEOTIDE SEQUENCE</scope>
    <source>
        <strain evidence="2">TRF0915ILg1</strain>
        <tissue evidence="2">Whole body</tissue>
    </source>
</reference>
<dbReference type="EMBL" id="VTPC01001276">
    <property type="protein sequence ID" value="KAF2902500.1"/>
    <property type="molecule type" value="Genomic_DNA"/>
</dbReference>
<name>A0A8K0DLA4_IGNLU</name>
<evidence type="ECO:0008006" key="4">
    <source>
        <dbReference type="Google" id="ProtNLM"/>
    </source>
</evidence>
<organism evidence="2 3">
    <name type="scientific">Ignelater luminosus</name>
    <name type="common">Cucubano</name>
    <name type="synonym">Pyrophorus luminosus</name>
    <dbReference type="NCBI Taxonomy" id="2038154"/>
    <lineage>
        <taxon>Eukaryota</taxon>
        <taxon>Metazoa</taxon>
        <taxon>Ecdysozoa</taxon>
        <taxon>Arthropoda</taxon>
        <taxon>Hexapoda</taxon>
        <taxon>Insecta</taxon>
        <taxon>Pterygota</taxon>
        <taxon>Neoptera</taxon>
        <taxon>Endopterygota</taxon>
        <taxon>Coleoptera</taxon>
        <taxon>Polyphaga</taxon>
        <taxon>Elateriformia</taxon>
        <taxon>Elateroidea</taxon>
        <taxon>Elateridae</taxon>
        <taxon>Agrypninae</taxon>
        <taxon>Pyrophorini</taxon>
        <taxon>Ignelater</taxon>
    </lineage>
</organism>
<dbReference type="PANTHER" id="PTHR31912:SF34">
    <property type="entry name" value="NOTOCHORD-RELATED PROTEIN"/>
    <property type="match status" value="1"/>
</dbReference>
<keyword evidence="3" id="KW-1185">Reference proteome</keyword>